<evidence type="ECO:0000313" key="4">
    <source>
        <dbReference type="Proteomes" id="UP000176834"/>
    </source>
</evidence>
<reference evidence="3 4" key="1">
    <citation type="journal article" date="2016" name="Nat. Commun.">
        <title>Thousands of microbial genomes shed light on interconnected biogeochemical processes in an aquifer system.</title>
        <authorList>
            <person name="Anantharaman K."/>
            <person name="Brown C.T."/>
            <person name="Hug L.A."/>
            <person name="Sharon I."/>
            <person name="Castelle C.J."/>
            <person name="Probst A.J."/>
            <person name="Thomas B.C."/>
            <person name="Singh A."/>
            <person name="Wilkins M.J."/>
            <person name="Karaoz U."/>
            <person name="Brodie E.L."/>
            <person name="Williams K.H."/>
            <person name="Hubbard S.S."/>
            <person name="Banfield J.F."/>
        </authorList>
    </citation>
    <scope>NUCLEOTIDE SEQUENCE [LARGE SCALE GENOMIC DNA]</scope>
</reference>
<dbReference type="EMBL" id="MGJN01000003">
    <property type="protein sequence ID" value="OGN07658.1"/>
    <property type="molecule type" value="Genomic_DNA"/>
</dbReference>
<dbReference type="SUPFAM" id="SSF52972">
    <property type="entry name" value="ITPase-like"/>
    <property type="match status" value="1"/>
</dbReference>
<gene>
    <name evidence="3" type="ORF">A3B86_02365</name>
</gene>
<evidence type="ECO:0000256" key="1">
    <source>
        <dbReference type="ARBA" id="ARBA00008023"/>
    </source>
</evidence>
<evidence type="ECO:0000313" key="3">
    <source>
        <dbReference type="EMBL" id="OGN07658.1"/>
    </source>
</evidence>
<dbReference type="Gene3D" id="3.90.950.10">
    <property type="match status" value="1"/>
</dbReference>
<proteinExistence type="inferred from homology"/>
<evidence type="ECO:0000256" key="2">
    <source>
        <dbReference type="ARBA" id="ARBA00022801"/>
    </source>
</evidence>
<dbReference type="AlphaFoldDB" id="A0A1F8F4R6"/>
<dbReference type="InterPro" id="IPR002637">
    <property type="entry name" value="RdgB/HAM1"/>
</dbReference>
<dbReference type="Proteomes" id="UP000176834">
    <property type="component" value="Unassembled WGS sequence"/>
</dbReference>
<dbReference type="InterPro" id="IPR029001">
    <property type="entry name" value="ITPase-like_fam"/>
</dbReference>
<comment type="caution">
    <text evidence="3">The sequence shown here is derived from an EMBL/GenBank/DDBJ whole genome shotgun (WGS) entry which is preliminary data.</text>
</comment>
<dbReference type="PANTHER" id="PTHR11067">
    <property type="entry name" value="INOSINE TRIPHOSPHATE PYROPHOSPHATASE/HAM1 PROTEIN"/>
    <property type="match status" value="1"/>
</dbReference>
<sequence length="196" mass="22439">MRILVATKNPGKAKEIGMFLGTDFEVSSLKDLSDAPDIEETGNTFEENAILKAKAYFKWSGIPCVADDAGLEIDFLNGGEPGVKSRRWLGYEMTDQEMIDTALAKLQGIPWEKRTTRLIAVGAYYDGKNLIIERGSTEGFITEEQRIKCEPGYPFRSIFWIPRFKKLYQELTHEEHEQINHRRELYSKLAEKIKSL</sequence>
<dbReference type="GO" id="GO:0009143">
    <property type="term" value="P:nucleoside triphosphate catabolic process"/>
    <property type="evidence" value="ECO:0007669"/>
    <property type="project" value="InterPro"/>
</dbReference>
<name>A0A1F8F4R6_9BACT</name>
<dbReference type="GO" id="GO:0005829">
    <property type="term" value="C:cytosol"/>
    <property type="evidence" value="ECO:0007669"/>
    <property type="project" value="TreeGrafter"/>
</dbReference>
<dbReference type="Pfam" id="PF01725">
    <property type="entry name" value="Ham1p_like"/>
    <property type="match status" value="1"/>
</dbReference>
<evidence type="ECO:0008006" key="5">
    <source>
        <dbReference type="Google" id="ProtNLM"/>
    </source>
</evidence>
<keyword evidence="2" id="KW-0378">Hydrolase</keyword>
<protein>
    <recommendedName>
        <fullName evidence="5">Non-canonical purine NTP pyrophosphatase</fullName>
    </recommendedName>
</protein>
<accession>A0A1F8F4R6</accession>
<dbReference type="CDD" id="cd00515">
    <property type="entry name" value="HAM1"/>
    <property type="match status" value="1"/>
</dbReference>
<dbReference type="PANTHER" id="PTHR11067:SF9">
    <property type="entry name" value="INOSINE TRIPHOSPHATE PYROPHOSPHATASE"/>
    <property type="match status" value="1"/>
</dbReference>
<comment type="similarity">
    <text evidence="1">Belongs to the HAM1 NTPase family.</text>
</comment>
<organism evidence="3 4">
    <name type="scientific">Candidatus Yanofskybacteria bacterium RIFCSPHIGHO2_02_FULL_38_22b</name>
    <dbReference type="NCBI Taxonomy" id="1802673"/>
    <lineage>
        <taxon>Bacteria</taxon>
        <taxon>Candidatus Yanofskyibacteriota</taxon>
    </lineage>
</organism>
<dbReference type="GO" id="GO:0047429">
    <property type="term" value="F:nucleoside triphosphate diphosphatase activity"/>
    <property type="evidence" value="ECO:0007669"/>
    <property type="project" value="InterPro"/>
</dbReference>